<keyword evidence="3" id="KW-1185">Reference proteome</keyword>
<gene>
    <name evidence="2" type="ORF">E6O75_ATG03959</name>
</gene>
<protein>
    <submittedName>
        <fullName evidence="2">Uncharacterized protein</fullName>
    </submittedName>
</protein>
<dbReference type="EMBL" id="SNSC02000003">
    <property type="protein sequence ID" value="TID26096.1"/>
    <property type="molecule type" value="Genomic_DNA"/>
</dbReference>
<evidence type="ECO:0000313" key="2">
    <source>
        <dbReference type="EMBL" id="TID26096.1"/>
    </source>
</evidence>
<feature type="region of interest" description="Disordered" evidence="1">
    <location>
        <begin position="1"/>
        <end position="113"/>
    </location>
</feature>
<proteinExistence type="predicted"/>
<dbReference type="Proteomes" id="UP000298493">
    <property type="component" value="Unassembled WGS sequence"/>
</dbReference>
<name>A0A4Z1PK99_9PEZI</name>
<dbReference type="AlphaFoldDB" id="A0A4Z1PK99"/>
<feature type="compositionally biased region" description="Basic and acidic residues" evidence="1">
    <location>
        <begin position="144"/>
        <end position="168"/>
    </location>
</feature>
<feature type="compositionally biased region" description="Basic residues" evidence="1">
    <location>
        <begin position="7"/>
        <end position="24"/>
    </location>
</feature>
<feature type="region of interest" description="Disordered" evidence="1">
    <location>
        <begin position="133"/>
        <end position="168"/>
    </location>
</feature>
<comment type="caution">
    <text evidence="2">The sequence shown here is derived from an EMBL/GenBank/DDBJ whole genome shotgun (WGS) entry which is preliminary data.</text>
</comment>
<reference evidence="2 3" key="1">
    <citation type="submission" date="2019-04" db="EMBL/GenBank/DDBJ databases">
        <title>High contiguity whole genome sequence and gene annotation resource for two Venturia nashicola isolates.</title>
        <authorList>
            <person name="Prokchorchik M."/>
            <person name="Won K."/>
            <person name="Lee Y."/>
            <person name="Choi E.D."/>
            <person name="Segonzac C."/>
            <person name="Sohn K.H."/>
        </authorList>
    </citation>
    <scope>NUCLEOTIDE SEQUENCE [LARGE SCALE GENOMIC DNA]</scope>
    <source>
        <strain evidence="2 3">PRI2</strain>
    </source>
</reference>
<feature type="compositionally biased region" description="Basic residues" evidence="1">
    <location>
        <begin position="49"/>
        <end position="65"/>
    </location>
</feature>
<sequence length="403" mass="43125">MSAVPAKAKKGVKAPIQKAKKSKAKAVPVQAGNAKATAPISPMSAVPAKAKKGVKAPIQKAKKSKAKEVPVQAGNAKATAPISQPDSKSTKDGSLVTPAGLKAQNRKGPESIDPIVLRPAFPQLQTHICHGEGNNLAENLTGSETRKKQNGLEEALKTEGGEKEAAAEAQVDKLTVKLRQLPTYPPQASESDQPETSMSVPNVSTFAADPLPKYMAAQNLAPRSMSFQEQTRQDGAYERFGKETNLVANAVAARADVPPHFRAIVAKYACGEASEEENAEVMAFHSERRAEMFGPAQDDGLEMERDGVVVEAGPAIEKSPTVMGGILFPTDLDDDFSKKVESRGQMSFGIDAVDKAEGWEVVNQEARSEDGDEEAIVRVESGQVSVEDTAPAPKKKSWFWPFW</sequence>
<evidence type="ECO:0000313" key="3">
    <source>
        <dbReference type="Proteomes" id="UP000298493"/>
    </source>
</evidence>
<evidence type="ECO:0000256" key="1">
    <source>
        <dbReference type="SAM" id="MobiDB-lite"/>
    </source>
</evidence>
<accession>A0A4Z1PK99</accession>
<organism evidence="2 3">
    <name type="scientific">Venturia nashicola</name>
    <dbReference type="NCBI Taxonomy" id="86259"/>
    <lineage>
        <taxon>Eukaryota</taxon>
        <taxon>Fungi</taxon>
        <taxon>Dikarya</taxon>
        <taxon>Ascomycota</taxon>
        <taxon>Pezizomycotina</taxon>
        <taxon>Dothideomycetes</taxon>
        <taxon>Pleosporomycetidae</taxon>
        <taxon>Venturiales</taxon>
        <taxon>Venturiaceae</taxon>
        <taxon>Venturia</taxon>
    </lineage>
</organism>